<dbReference type="GO" id="GO:0006423">
    <property type="term" value="P:cysteinyl-tRNA aminoacylation"/>
    <property type="evidence" value="ECO:0007669"/>
    <property type="project" value="UniProtKB-UniRule"/>
</dbReference>
<evidence type="ECO:0000313" key="14">
    <source>
        <dbReference type="EMBL" id="VFP83104.1"/>
    </source>
</evidence>
<dbReference type="AlphaFoldDB" id="A0A451DA19"/>
<dbReference type="NCBIfam" id="TIGR00435">
    <property type="entry name" value="cysS"/>
    <property type="match status" value="1"/>
</dbReference>
<evidence type="ECO:0000256" key="7">
    <source>
        <dbReference type="ARBA" id="ARBA00022741"/>
    </source>
</evidence>
<dbReference type="InterPro" id="IPR056411">
    <property type="entry name" value="CysS_C"/>
</dbReference>
<feature type="short sequence motif" description="'HIGH' region" evidence="12">
    <location>
        <begin position="30"/>
        <end position="40"/>
    </location>
</feature>
<feature type="domain" description="Cysteinyl-tRNA synthetase class Ia DALR" evidence="13">
    <location>
        <begin position="342"/>
        <end position="403"/>
    </location>
</feature>
<evidence type="ECO:0000256" key="5">
    <source>
        <dbReference type="ARBA" id="ARBA00022598"/>
    </source>
</evidence>
<evidence type="ECO:0000256" key="12">
    <source>
        <dbReference type="HAMAP-Rule" id="MF_00041"/>
    </source>
</evidence>
<dbReference type="OrthoDB" id="9815130at2"/>
<comment type="subcellular location">
    <subcellularLocation>
        <location evidence="1 12">Cytoplasm</location>
    </subcellularLocation>
</comment>
<dbReference type="PANTHER" id="PTHR10890">
    <property type="entry name" value="CYSTEINYL-TRNA SYNTHETASE"/>
    <property type="match status" value="1"/>
</dbReference>
<evidence type="ECO:0000256" key="10">
    <source>
        <dbReference type="ARBA" id="ARBA00022917"/>
    </source>
</evidence>
<proteinExistence type="inferred from homology"/>
<dbReference type="EMBL" id="LR217715">
    <property type="protein sequence ID" value="VFP83104.1"/>
    <property type="molecule type" value="Genomic_DNA"/>
</dbReference>
<dbReference type="Gene3D" id="1.20.120.1910">
    <property type="entry name" value="Cysteine-tRNA ligase, C-terminal anti-codon recognition domain"/>
    <property type="match status" value="1"/>
</dbReference>
<comment type="similarity">
    <text evidence="2 12">Belongs to the class-I aminoacyl-tRNA synthetase family.</text>
</comment>
<protein>
    <recommendedName>
        <fullName evidence="12">Cysteine--tRNA ligase</fullName>
        <ecNumber evidence="12">6.1.1.16</ecNumber>
    </recommendedName>
    <alternativeName>
        <fullName evidence="12">Cysteinyl-tRNA synthetase</fullName>
        <shortName evidence="12">CysRS</shortName>
    </alternativeName>
</protein>
<dbReference type="SUPFAM" id="SSF47323">
    <property type="entry name" value="Anticodon-binding domain of a subclass of class I aminoacyl-tRNA synthetases"/>
    <property type="match status" value="1"/>
</dbReference>
<feature type="binding site" evidence="12">
    <location>
        <position position="239"/>
    </location>
    <ligand>
        <name>Zn(2+)</name>
        <dbReference type="ChEBI" id="CHEBI:29105"/>
    </ligand>
</feature>
<dbReference type="RefSeq" id="WP_157988486.1">
    <property type="nucleotide sequence ID" value="NZ_LR217715.1"/>
</dbReference>
<dbReference type="InterPro" id="IPR015273">
    <property type="entry name" value="Cys-tRNA-synt_Ia_DALR"/>
</dbReference>
<dbReference type="InterPro" id="IPR009080">
    <property type="entry name" value="tRNAsynth_Ia_anticodon-bd"/>
</dbReference>
<feature type="binding site" evidence="12">
    <location>
        <position position="235"/>
    </location>
    <ligand>
        <name>Zn(2+)</name>
        <dbReference type="ChEBI" id="CHEBI:29105"/>
    </ligand>
</feature>
<keyword evidence="4 12" id="KW-0963">Cytoplasm</keyword>
<dbReference type="GO" id="GO:0008270">
    <property type="term" value="F:zinc ion binding"/>
    <property type="evidence" value="ECO:0007669"/>
    <property type="project" value="UniProtKB-UniRule"/>
</dbReference>
<keyword evidence="5 12" id="KW-0436">Ligase</keyword>
<evidence type="ECO:0000256" key="11">
    <source>
        <dbReference type="ARBA" id="ARBA00023146"/>
    </source>
</evidence>
<feature type="binding site" evidence="12">
    <location>
        <position position="28"/>
    </location>
    <ligand>
        <name>Zn(2+)</name>
        <dbReference type="ChEBI" id="CHEBI:29105"/>
    </ligand>
</feature>
<dbReference type="InterPro" id="IPR024909">
    <property type="entry name" value="Cys-tRNA/MSH_ligase"/>
</dbReference>
<dbReference type="SUPFAM" id="SSF52374">
    <property type="entry name" value="Nucleotidylyl transferase"/>
    <property type="match status" value="1"/>
</dbReference>
<evidence type="ECO:0000256" key="4">
    <source>
        <dbReference type="ARBA" id="ARBA00022490"/>
    </source>
</evidence>
<dbReference type="InterPro" id="IPR032678">
    <property type="entry name" value="tRNA-synt_1_cat_dom"/>
</dbReference>
<dbReference type="SMART" id="SM00840">
    <property type="entry name" value="DALR_2"/>
    <property type="match status" value="1"/>
</dbReference>
<dbReference type="Pfam" id="PF01406">
    <property type="entry name" value="tRNA-synt_1e"/>
    <property type="match status" value="1"/>
</dbReference>
<feature type="binding site" evidence="12">
    <location>
        <position position="210"/>
    </location>
    <ligand>
        <name>Zn(2+)</name>
        <dbReference type="ChEBI" id="CHEBI:29105"/>
    </ligand>
</feature>
<keyword evidence="10 12" id="KW-0648">Protein biosynthesis</keyword>
<gene>
    <name evidence="12 14" type="primary">cysS</name>
    <name evidence="14" type="ORF">ERCIKOCA2762_341</name>
</gene>
<evidence type="ECO:0000256" key="2">
    <source>
        <dbReference type="ARBA" id="ARBA00005594"/>
    </source>
</evidence>
<dbReference type="Pfam" id="PF09190">
    <property type="entry name" value="DALR_2"/>
    <property type="match status" value="1"/>
</dbReference>
<comment type="catalytic activity">
    <reaction evidence="12">
        <text>tRNA(Cys) + L-cysteine + ATP = L-cysteinyl-tRNA(Cys) + AMP + diphosphate</text>
        <dbReference type="Rhea" id="RHEA:17773"/>
        <dbReference type="Rhea" id="RHEA-COMP:9661"/>
        <dbReference type="Rhea" id="RHEA-COMP:9679"/>
        <dbReference type="ChEBI" id="CHEBI:30616"/>
        <dbReference type="ChEBI" id="CHEBI:33019"/>
        <dbReference type="ChEBI" id="CHEBI:35235"/>
        <dbReference type="ChEBI" id="CHEBI:78442"/>
        <dbReference type="ChEBI" id="CHEBI:78517"/>
        <dbReference type="ChEBI" id="CHEBI:456215"/>
        <dbReference type="EC" id="6.1.1.16"/>
    </reaction>
</comment>
<dbReference type="GO" id="GO:0004817">
    <property type="term" value="F:cysteine-tRNA ligase activity"/>
    <property type="evidence" value="ECO:0007669"/>
    <property type="project" value="UniProtKB-UniRule"/>
</dbReference>
<keyword evidence="9 12" id="KW-0067">ATP-binding</keyword>
<accession>A0A451DA19</accession>
<reference evidence="14 15" key="1">
    <citation type="submission" date="2019-02" db="EMBL/GenBank/DDBJ databases">
        <authorList>
            <person name="Manzano-Marin A."/>
            <person name="Manzano-Marin A."/>
        </authorList>
    </citation>
    <scope>NUCLEOTIDE SEQUENCE [LARGE SCALE GENOMIC DNA]</scope>
    <source>
        <strain evidence="14 15">ErCikochiana</strain>
    </source>
</reference>
<dbReference type="GO" id="GO:0005524">
    <property type="term" value="F:ATP binding"/>
    <property type="evidence" value="ECO:0007669"/>
    <property type="project" value="UniProtKB-UniRule"/>
</dbReference>
<dbReference type="PRINTS" id="PR00983">
    <property type="entry name" value="TRNASYNTHCYS"/>
</dbReference>
<evidence type="ECO:0000259" key="13">
    <source>
        <dbReference type="SMART" id="SM00840"/>
    </source>
</evidence>
<evidence type="ECO:0000256" key="1">
    <source>
        <dbReference type="ARBA" id="ARBA00004496"/>
    </source>
</evidence>
<keyword evidence="6 12" id="KW-0479">Metal-binding</keyword>
<dbReference type="FunFam" id="3.40.50.620:FF:000009">
    <property type="entry name" value="Cysteine--tRNA ligase"/>
    <property type="match status" value="1"/>
</dbReference>
<keyword evidence="11 12" id="KW-0030">Aminoacyl-tRNA synthetase</keyword>
<comment type="subunit">
    <text evidence="3 12">Monomer.</text>
</comment>
<name>A0A451DA19_9GAMM</name>
<dbReference type="InterPro" id="IPR015803">
    <property type="entry name" value="Cys-tRNA-ligase"/>
</dbReference>
<dbReference type="HAMAP" id="MF_00041">
    <property type="entry name" value="Cys_tRNA_synth"/>
    <property type="match status" value="1"/>
</dbReference>
<keyword evidence="7 12" id="KW-0547">Nucleotide-binding</keyword>
<organism evidence="14 15">
    <name type="scientific">Candidatus Erwinia haradaeae</name>
    <dbReference type="NCBI Taxonomy" id="1922217"/>
    <lineage>
        <taxon>Bacteria</taxon>
        <taxon>Pseudomonadati</taxon>
        <taxon>Pseudomonadota</taxon>
        <taxon>Gammaproteobacteria</taxon>
        <taxon>Enterobacterales</taxon>
        <taxon>Erwiniaceae</taxon>
        <taxon>Erwinia</taxon>
    </lineage>
</organism>
<evidence type="ECO:0000256" key="6">
    <source>
        <dbReference type="ARBA" id="ARBA00022723"/>
    </source>
</evidence>
<comment type="cofactor">
    <cofactor evidence="12">
        <name>Zn(2+)</name>
        <dbReference type="ChEBI" id="CHEBI:29105"/>
    </cofactor>
    <text evidence="12">Binds 1 zinc ion per subunit.</text>
</comment>
<dbReference type="CDD" id="cd07963">
    <property type="entry name" value="Anticodon_Ia_Cys"/>
    <property type="match status" value="1"/>
</dbReference>
<feature type="short sequence motif" description="'KMSKS' region" evidence="12">
    <location>
        <begin position="267"/>
        <end position="271"/>
    </location>
</feature>
<sequence>MLKIFNTLSRTKEVFQPIRTGMVNMYVCGMTAYDLCHIGHGRTFTAFDVIARYLRYSGYKLNYIRNITDIDDKIIQRADHDGKSITSLTTYVIDTIHQDFARLNILSPNQEPRATLHIIEMITLIKRLMNREYAYISRNGDVLFSVEKDPMYGLLSKQNLMQLQIGARIAGIVKNKRNPMDFALWKLCKSGEPSWPSPWGCGRPGWHIECSAMNYAHLGKYCDIHGGGSDLIFPHHENERAQSTCAYDAPYVNYWMHSGIVNIDQEKMSKSLNNFITIRKVLEKHDSESVRYFLLSSHYRSQLHYNEDNLKQARTALERLYFALYQTGVCALTCESKEFEIRFCAAMDDDFNTPTACAILFELAHEINRNKERYPKIANSLAMRLRLLGRVLGLLEQDPETFFKSNNLNIRYNSISHIEALIHIRDHARQTKDWEKADLTRQRLNDMGVLLEDTRDGTRWRYK</sequence>
<dbReference type="GO" id="GO:0005829">
    <property type="term" value="C:cytosol"/>
    <property type="evidence" value="ECO:0007669"/>
    <property type="project" value="TreeGrafter"/>
</dbReference>
<dbReference type="CDD" id="cd00672">
    <property type="entry name" value="CysRS_core"/>
    <property type="match status" value="1"/>
</dbReference>
<evidence type="ECO:0000256" key="8">
    <source>
        <dbReference type="ARBA" id="ARBA00022833"/>
    </source>
</evidence>
<dbReference type="Gene3D" id="3.40.50.620">
    <property type="entry name" value="HUPs"/>
    <property type="match status" value="1"/>
</dbReference>
<feature type="binding site" evidence="12">
    <location>
        <position position="270"/>
    </location>
    <ligand>
        <name>ATP</name>
        <dbReference type="ChEBI" id="CHEBI:30616"/>
    </ligand>
</feature>
<dbReference type="PANTHER" id="PTHR10890:SF3">
    <property type="entry name" value="CYSTEINE--TRNA LIGASE, CYTOPLASMIC"/>
    <property type="match status" value="1"/>
</dbReference>
<dbReference type="InterPro" id="IPR014729">
    <property type="entry name" value="Rossmann-like_a/b/a_fold"/>
</dbReference>
<evidence type="ECO:0000256" key="9">
    <source>
        <dbReference type="ARBA" id="ARBA00022840"/>
    </source>
</evidence>
<dbReference type="Proteomes" id="UP000294368">
    <property type="component" value="Chromosome"/>
</dbReference>
<dbReference type="Pfam" id="PF23493">
    <property type="entry name" value="CysS_C"/>
    <property type="match status" value="1"/>
</dbReference>
<keyword evidence="8 12" id="KW-0862">Zinc</keyword>
<dbReference type="EC" id="6.1.1.16" evidence="12"/>
<evidence type="ECO:0000256" key="3">
    <source>
        <dbReference type="ARBA" id="ARBA00011245"/>
    </source>
</evidence>
<evidence type="ECO:0000313" key="15">
    <source>
        <dbReference type="Proteomes" id="UP000294368"/>
    </source>
</evidence>